<gene>
    <name evidence="1" type="ORF">FA95DRAFT_1576171</name>
</gene>
<organism evidence="1 2">
    <name type="scientific">Auriscalpium vulgare</name>
    <dbReference type="NCBI Taxonomy" id="40419"/>
    <lineage>
        <taxon>Eukaryota</taxon>
        <taxon>Fungi</taxon>
        <taxon>Dikarya</taxon>
        <taxon>Basidiomycota</taxon>
        <taxon>Agaricomycotina</taxon>
        <taxon>Agaricomycetes</taxon>
        <taxon>Russulales</taxon>
        <taxon>Auriscalpiaceae</taxon>
        <taxon>Auriscalpium</taxon>
    </lineage>
</organism>
<name>A0ACB8RDR9_9AGAM</name>
<reference evidence="1" key="2">
    <citation type="journal article" date="2022" name="New Phytol.">
        <title>Evolutionary transition to the ectomycorrhizal habit in the genomes of a hyperdiverse lineage of mushroom-forming fungi.</title>
        <authorList>
            <person name="Looney B."/>
            <person name="Miyauchi S."/>
            <person name="Morin E."/>
            <person name="Drula E."/>
            <person name="Courty P.E."/>
            <person name="Kohler A."/>
            <person name="Kuo A."/>
            <person name="LaButti K."/>
            <person name="Pangilinan J."/>
            <person name="Lipzen A."/>
            <person name="Riley R."/>
            <person name="Andreopoulos W."/>
            <person name="He G."/>
            <person name="Johnson J."/>
            <person name="Nolan M."/>
            <person name="Tritt A."/>
            <person name="Barry K.W."/>
            <person name="Grigoriev I.V."/>
            <person name="Nagy L.G."/>
            <person name="Hibbett D."/>
            <person name="Henrissat B."/>
            <person name="Matheny P.B."/>
            <person name="Labbe J."/>
            <person name="Martin F.M."/>
        </authorList>
    </citation>
    <scope>NUCLEOTIDE SEQUENCE</scope>
    <source>
        <strain evidence="1">FP105234-sp</strain>
    </source>
</reference>
<keyword evidence="2" id="KW-1185">Reference proteome</keyword>
<proteinExistence type="predicted"/>
<dbReference type="Proteomes" id="UP000814033">
    <property type="component" value="Unassembled WGS sequence"/>
</dbReference>
<evidence type="ECO:0000313" key="2">
    <source>
        <dbReference type="Proteomes" id="UP000814033"/>
    </source>
</evidence>
<reference evidence="1" key="1">
    <citation type="submission" date="2021-02" db="EMBL/GenBank/DDBJ databases">
        <authorList>
            <consortium name="DOE Joint Genome Institute"/>
            <person name="Ahrendt S."/>
            <person name="Looney B.P."/>
            <person name="Miyauchi S."/>
            <person name="Morin E."/>
            <person name="Drula E."/>
            <person name="Courty P.E."/>
            <person name="Chicoki N."/>
            <person name="Fauchery L."/>
            <person name="Kohler A."/>
            <person name="Kuo A."/>
            <person name="Labutti K."/>
            <person name="Pangilinan J."/>
            <person name="Lipzen A."/>
            <person name="Riley R."/>
            <person name="Andreopoulos W."/>
            <person name="He G."/>
            <person name="Johnson J."/>
            <person name="Barry K.W."/>
            <person name="Grigoriev I.V."/>
            <person name="Nagy L."/>
            <person name="Hibbett D."/>
            <person name="Henrissat B."/>
            <person name="Matheny P.B."/>
            <person name="Labbe J."/>
            <person name="Martin F."/>
        </authorList>
    </citation>
    <scope>NUCLEOTIDE SEQUENCE</scope>
    <source>
        <strain evidence="1">FP105234-sp</strain>
    </source>
</reference>
<sequence>MRFARRSCAGSAQSASLASAFTRPTPRLCPSRPPSPVPRQHARPVAEVVPVQHCCCYETTRRQPALGSRALWHCALGSKLKMAVRLEEKDKADRVFVAVVLWFCAPQAHVLPRLALHSCRLDPPTRANEHALFTAPDPSVTNTRLRRLRLECPERFWTKLPESNQFKLSRPRDRPAEEADKQECQNPTSIPPERVACHPDAIPLSRSSGLPAKRNVRKSPTGTSIGTHLAIQTIYELCSSPAPRQMRPRHRPVAVAQRPSGLQAPRSPSTYALLSPCEHRRRYLDMSTSTSTIVTSRSLYPRPPSSARSFPTMHKHPRGDHGAIPPPSFAVQTPVQRSPSTVTEHETASHTGSSSPTPTLVLGADDCPTPLSAPRGRQDLVAGNCILIPIDRLQ</sequence>
<evidence type="ECO:0000313" key="1">
    <source>
        <dbReference type="EMBL" id="KAI0041753.1"/>
    </source>
</evidence>
<protein>
    <submittedName>
        <fullName evidence="1">Uncharacterized protein</fullName>
    </submittedName>
</protein>
<dbReference type="EMBL" id="MU276104">
    <property type="protein sequence ID" value="KAI0041753.1"/>
    <property type="molecule type" value="Genomic_DNA"/>
</dbReference>
<comment type="caution">
    <text evidence="1">The sequence shown here is derived from an EMBL/GenBank/DDBJ whole genome shotgun (WGS) entry which is preliminary data.</text>
</comment>
<accession>A0ACB8RDR9</accession>